<evidence type="ECO:0000256" key="2">
    <source>
        <dbReference type="HAMAP-Rule" id="MF_01384"/>
    </source>
</evidence>
<evidence type="ECO:0000313" key="4">
    <source>
        <dbReference type="Proteomes" id="UP001501195"/>
    </source>
</evidence>
<comment type="similarity">
    <text evidence="2">Belongs to the UreD family.</text>
</comment>
<keyword evidence="2" id="KW-0963">Cytoplasm</keyword>
<sequence length="248" mass="25568">MKRLADPAPARADLTGTRIAVRRSTSGVAVDLRTDALAPRVLSTGAGGARVALVGARALLLGGDAVEVDVAVAAGCTLDLVEVAGTVAYDGRGAAASWSVRVSLGEGARLRWHGEPFVVSAGADVRRSLDVDLAAGAVACLRETLVLGRSGERGGRLLNRTRVRLAGRPLLVEDLDLRDAALRASPAVLGEARVVDAVSLLGARAEPPGEFGDVLQLAGPGTLARHLGGRAHDSPLPAVWRRWSAPAR</sequence>
<proteinExistence type="inferred from homology"/>
<comment type="function">
    <text evidence="2">Required for maturation of urease via the functional incorporation of the urease nickel metallocenter.</text>
</comment>
<reference evidence="4" key="1">
    <citation type="journal article" date="2019" name="Int. J. Syst. Evol. Microbiol.">
        <title>The Global Catalogue of Microorganisms (GCM) 10K type strain sequencing project: providing services to taxonomists for standard genome sequencing and annotation.</title>
        <authorList>
            <consortium name="The Broad Institute Genomics Platform"/>
            <consortium name="The Broad Institute Genome Sequencing Center for Infectious Disease"/>
            <person name="Wu L."/>
            <person name="Ma J."/>
        </authorList>
    </citation>
    <scope>NUCLEOTIDE SEQUENCE [LARGE SCALE GENOMIC DNA]</scope>
    <source>
        <strain evidence="4">JCM 18126</strain>
    </source>
</reference>
<gene>
    <name evidence="2" type="primary">ureD</name>
    <name evidence="3" type="ORF">GCM10023225_16240</name>
</gene>
<protein>
    <recommendedName>
        <fullName evidence="2">Urease accessory protein UreD</fullName>
    </recommendedName>
</protein>
<dbReference type="Proteomes" id="UP001501195">
    <property type="component" value="Unassembled WGS sequence"/>
</dbReference>
<name>A0ABP9HQX7_9ACTN</name>
<dbReference type="RefSeq" id="WP_345711949.1">
    <property type="nucleotide sequence ID" value="NZ_BAABIL010000211.1"/>
</dbReference>
<organism evidence="3 4">
    <name type="scientific">Kineococcus glutinatus</name>
    <dbReference type="NCBI Taxonomy" id="1070872"/>
    <lineage>
        <taxon>Bacteria</taxon>
        <taxon>Bacillati</taxon>
        <taxon>Actinomycetota</taxon>
        <taxon>Actinomycetes</taxon>
        <taxon>Kineosporiales</taxon>
        <taxon>Kineosporiaceae</taxon>
        <taxon>Kineococcus</taxon>
    </lineage>
</organism>
<evidence type="ECO:0000256" key="1">
    <source>
        <dbReference type="ARBA" id="ARBA00023186"/>
    </source>
</evidence>
<comment type="subcellular location">
    <subcellularLocation>
        <location evidence="2">Cytoplasm</location>
    </subcellularLocation>
</comment>
<dbReference type="Pfam" id="PF01774">
    <property type="entry name" value="UreD"/>
    <property type="match status" value="1"/>
</dbReference>
<keyword evidence="4" id="KW-1185">Reference proteome</keyword>
<dbReference type="InterPro" id="IPR002669">
    <property type="entry name" value="UreD"/>
</dbReference>
<dbReference type="HAMAP" id="MF_01384">
    <property type="entry name" value="UreD"/>
    <property type="match status" value="1"/>
</dbReference>
<keyword evidence="2" id="KW-0996">Nickel insertion</keyword>
<keyword evidence="1 2" id="KW-0143">Chaperone</keyword>
<comment type="caution">
    <text evidence="3">The sequence shown here is derived from an EMBL/GenBank/DDBJ whole genome shotgun (WGS) entry which is preliminary data.</text>
</comment>
<evidence type="ECO:0000313" key="3">
    <source>
        <dbReference type="EMBL" id="GAA4975945.1"/>
    </source>
</evidence>
<accession>A0ABP9HQX7</accession>
<comment type="subunit">
    <text evidence="2">UreD, UreF and UreG form a complex that acts as a GTP-hydrolysis-dependent molecular chaperone, activating the urease apoprotein by helping to assemble the nickel containing metallocenter of UreC. The UreE protein probably delivers the nickel.</text>
</comment>
<dbReference type="EMBL" id="BAABIL010000211">
    <property type="protein sequence ID" value="GAA4975945.1"/>
    <property type="molecule type" value="Genomic_DNA"/>
</dbReference>